<proteinExistence type="predicted"/>
<organism evidence="1 2">
    <name type="scientific">Prochlorococcus marinus (strain MIT 9313)</name>
    <dbReference type="NCBI Taxonomy" id="74547"/>
    <lineage>
        <taxon>Bacteria</taxon>
        <taxon>Bacillati</taxon>
        <taxon>Cyanobacteriota</taxon>
        <taxon>Cyanophyceae</taxon>
        <taxon>Synechococcales</taxon>
        <taxon>Prochlorococcaceae</taxon>
        <taxon>Prochlorococcus</taxon>
    </lineage>
</organism>
<accession>Q7V8Q5</accession>
<keyword evidence="2" id="KW-1185">Reference proteome</keyword>
<evidence type="ECO:0000313" key="2">
    <source>
        <dbReference type="Proteomes" id="UP000001423"/>
    </source>
</evidence>
<sequence length="147" mass="17114">MMTLMPKPIEFKEFYELLKAAKNGNKKEREKLEWILAEYEHAEGSESAYDELGQVFCHIGVMGLYDYAGSDDIQFISRLEKSVWDYLEIRVGMSLTQHMVETMIEHAKQHELSTKMCEKWDISREELAENIEDLAVYVAEGIIEVID</sequence>
<dbReference type="HOGENOM" id="CLU_150647_0_0_3"/>
<evidence type="ECO:0000313" key="1">
    <source>
        <dbReference type="EMBL" id="CAE20453.1"/>
    </source>
</evidence>
<protein>
    <submittedName>
        <fullName evidence="1">Uncharacterized protein</fullName>
    </submittedName>
</protein>
<dbReference type="eggNOG" id="ENOG5030Q5C">
    <property type="taxonomic scope" value="Bacteria"/>
</dbReference>
<gene>
    <name evidence="1" type="ordered locus">PMT_0278</name>
</gene>
<dbReference type="Proteomes" id="UP000001423">
    <property type="component" value="Chromosome"/>
</dbReference>
<name>Q7V8Q5_PROMM</name>
<dbReference type="AlphaFoldDB" id="Q7V8Q5"/>
<dbReference type="KEGG" id="pmt:PMT_0278"/>
<dbReference type="EMBL" id="BX548175">
    <property type="protein sequence ID" value="CAE20453.1"/>
    <property type="molecule type" value="Genomic_DNA"/>
</dbReference>
<reference evidence="1 2" key="1">
    <citation type="journal article" date="2003" name="Nature">
        <title>Genome divergence in two Prochlorococcus ecotypes reflects oceanic niche differentiation.</title>
        <authorList>
            <person name="Rocap G."/>
            <person name="Larimer F.W."/>
            <person name="Lamerdin J.E."/>
            <person name="Malfatti S."/>
            <person name="Chain P."/>
            <person name="Ahlgren N.A."/>
            <person name="Arellano A."/>
            <person name="Coleman M."/>
            <person name="Hauser L."/>
            <person name="Hess W.R."/>
            <person name="Johnson Z.I."/>
            <person name="Land M.L."/>
            <person name="Lindell D."/>
            <person name="Post A.F."/>
            <person name="Regala W."/>
            <person name="Shah M."/>
            <person name="Shaw S.L."/>
            <person name="Steglich C."/>
            <person name="Sullivan M.B."/>
            <person name="Ting C.S."/>
            <person name="Tolonen A."/>
            <person name="Webb E.A."/>
            <person name="Zinser E.R."/>
            <person name="Chisholm S.W."/>
        </authorList>
    </citation>
    <scope>NUCLEOTIDE SEQUENCE [LARGE SCALE GENOMIC DNA]</scope>
    <source>
        <strain evidence="2">MIT 9313</strain>
    </source>
</reference>